<dbReference type="EMBL" id="LQPY01000017">
    <property type="protein sequence ID" value="ORX04859.1"/>
    <property type="molecule type" value="Genomic_DNA"/>
</dbReference>
<accession>A0ABX3W7S2</accession>
<reference evidence="2 3" key="1">
    <citation type="submission" date="2016-01" db="EMBL/GenBank/DDBJ databases">
        <title>The new phylogeny of the genus Mycobacterium.</title>
        <authorList>
            <person name="Tarcisio F."/>
            <person name="Conor M."/>
            <person name="Antonella G."/>
            <person name="Elisabetta G."/>
            <person name="Giulia F.S."/>
            <person name="Sara T."/>
            <person name="Anna F."/>
            <person name="Clotilde B."/>
            <person name="Roberto B."/>
            <person name="Veronica D.S."/>
            <person name="Fabio R."/>
            <person name="Monica P."/>
            <person name="Olivier J."/>
            <person name="Enrico T."/>
            <person name="Nicola S."/>
        </authorList>
    </citation>
    <scope>NUCLEOTIDE SEQUENCE [LARGE SCALE GENOMIC DNA]</scope>
    <source>
        <strain evidence="2 3">DSM 44626</strain>
    </source>
</reference>
<feature type="compositionally biased region" description="Low complexity" evidence="1">
    <location>
        <begin position="23"/>
        <end position="74"/>
    </location>
</feature>
<feature type="region of interest" description="Disordered" evidence="1">
    <location>
        <begin position="1"/>
        <end position="74"/>
    </location>
</feature>
<comment type="caution">
    <text evidence="2">The sequence shown here is derived from an EMBL/GenBank/DDBJ whole genome shotgun (WGS) entry which is preliminary data.</text>
</comment>
<organism evidence="2 3">
    <name type="scientific">Mycobacterium triplex</name>
    <dbReference type="NCBI Taxonomy" id="47839"/>
    <lineage>
        <taxon>Bacteria</taxon>
        <taxon>Bacillati</taxon>
        <taxon>Actinomycetota</taxon>
        <taxon>Actinomycetes</taxon>
        <taxon>Mycobacteriales</taxon>
        <taxon>Mycobacteriaceae</taxon>
        <taxon>Mycobacterium</taxon>
        <taxon>Mycobacterium simiae complex</taxon>
    </lineage>
</organism>
<dbReference type="Proteomes" id="UP000193710">
    <property type="component" value="Unassembled WGS sequence"/>
</dbReference>
<evidence type="ECO:0000313" key="2">
    <source>
        <dbReference type="EMBL" id="ORX04859.1"/>
    </source>
</evidence>
<name>A0ABX3W7S2_9MYCO</name>
<evidence type="ECO:0000313" key="3">
    <source>
        <dbReference type="Proteomes" id="UP000193710"/>
    </source>
</evidence>
<gene>
    <name evidence="2" type="ORF">AWC29_13245</name>
</gene>
<proteinExistence type="predicted"/>
<evidence type="ECO:0000256" key="1">
    <source>
        <dbReference type="SAM" id="MobiDB-lite"/>
    </source>
</evidence>
<protein>
    <submittedName>
        <fullName evidence="2">Uncharacterized protein</fullName>
    </submittedName>
</protein>
<sequence length="149" mass="15681">MRIAVPRTAWSARPVEAGTTRVSGSARATRPTRTARSRTTGTTRATGRSTGPARTVFAGATRTTGTTWSTRARATGAAGTAGIIWPGRRVDTARSRSAMASRACGSGVGHTGTHAQRCRAEGAGQRARRNQLLEFHISPHSFISGFVEC</sequence>
<keyword evidence="3" id="KW-1185">Reference proteome</keyword>